<dbReference type="InterPro" id="IPR032718">
    <property type="entry name" value="PGBD4_Znf_C"/>
</dbReference>
<dbReference type="Pfam" id="PF13843">
    <property type="entry name" value="DDE_Tnp_1_7"/>
    <property type="match status" value="1"/>
</dbReference>
<dbReference type="EMBL" id="CAKOFQ010006803">
    <property type="protein sequence ID" value="CAH1972902.1"/>
    <property type="molecule type" value="Genomic_DNA"/>
</dbReference>
<organism evidence="4 5">
    <name type="scientific">Acanthoscelides obtectus</name>
    <name type="common">Bean weevil</name>
    <name type="synonym">Bruchus obtectus</name>
    <dbReference type="NCBI Taxonomy" id="200917"/>
    <lineage>
        <taxon>Eukaryota</taxon>
        <taxon>Metazoa</taxon>
        <taxon>Ecdysozoa</taxon>
        <taxon>Arthropoda</taxon>
        <taxon>Hexapoda</taxon>
        <taxon>Insecta</taxon>
        <taxon>Pterygota</taxon>
        <taxon>Neoptera</taxon>
        <taxon>Endopterygota</taxon>
        <taxon>Coleoptera</taxon>
        <taxon>Polyphaga</taxon>
        <taxon>Cucujiformia</taxon>
        <taxon>Chrysomeloidea</taxon>
        <taxon>Chrysomelidae</taxon>
        <taxon>Bruchinae</taxon>
        <taxon>Bruchini</taxon>
        <taxon>Acanthoscelides</taxon>
    </lineage>
</organism>
<evidence type="ECO:0000259" key="2">
    <source>
        <dbReference type="Pfam" id="PF13842"/>
    </source>
</evidence>
<comment type="caution">
    <text evidence="4">The sequence shown here is derived from an EMBL/GenBank/DDBJ whole genome shotgun (WGS) entry which is preliminary data.</text>
</comment>
<evidence type="ECO:0000259" key="3">
    <source>
        <dbReference type="Pfam" id="PF13843"/>
    </source>
</evidence>
<proteinExistence type="predicted"/>
<evidence type="ECO:0000313" key="5">
    <source>
        <dbReference type="Proteomes" id="UP001152888"/>
    </source>
</evidence>
<feature type="domain" description="PiggyBac transposable element-derived protein" evidence="3">
    <location>
        <begin position="15"/>
        <end position="100"/>
    </location>
</feature>
<dbReference type="AlphaFoldDB" id="A0A9P0KE82"/>
<evidence type="ECO:0000313" key="4">
    <source>
        <dbReference type="EMBL" id="CAH1972902.1"/>
    </source>
</evidence>
<dbReference type="InterPro" id="IPR029526">
    <property type="entry name" value="PGBD"/>
</dbReference>
<keyword evidence="5" id="KW-1185">Reference proteome</keyword>
<dbReference type="PANTHER" id="PTHR46599">
    <property type="entry name" value="PIGGYBAC TRANSPOSABLE ELEMENT-DERIVED PROTEIN 4"/>
    <property type="match status" value="1"/>
</dbReference>
<sequence>MQIYTGVLDDLGGKGHAANVVLHPMRNYWNKGYSPYMDNYYNSVTLASQLLEKNTYCTGTLRAGRKETPEDASKAKLKPGESVHRNGGSVCVETMLYNSYILYEKYSKPKMSFLEYRESVVHAMVPEIKAKEKPGPSTEDPGFQHGPSKLEKGTGDRRLRKKCRWCSKRGVRKDTSFCCKSCPELPGLCLDPCFKEYHNNL</sequence>
<evidence type="ECO:0000256" key="1">
    <source>
        <dbReference type="SAM" id="MobiDB-lite"/>
    </source>
</evidence>
<reference evidence="4" key="1">
    <citation type="submission" date="2022-03" db="EMBL/GenBank/DDBJ databases">
        <authorList>
            <person name="Sayadi A."/>
        </authorList>
    </citation>
    <scope>NUCLEOTIDE SEQUENCE</scope>
</reference>
<accession>A0A9P0KE82</accession>
<dbReference type="OrthoDB" id="6740508at2759"/>
<dbReference type="Proteomes" id="UP001152888">
    <property type="component" value="Unassembled WGS sequence"/>
</dbReference>
<name>A0A9P0KE82_ACAOB</name>
<dbReference type="PANTHER" id="PTHR46599:SF3">
    <property type="entry name" value="PIGGYBAC TRANSPOSABLE ELEMENT-DERIVED PROTEIN 4"/>
    <property type="match status" value="1"/>
</dbReference>
<feature type="domain" description="PiggyBac transposable element-derived protein 4 C-terminal zinc-finger" evidence="2">
    <location>
        <begin position="158"/>
        <end position="198"/>
    </location>
</feature>
<feature type="region of interest" description="Disordered" evidence="1">
    <location>
        <begin position="129"/>
        <end position="155"/>
    </location>
</feature>
<evidence type="ECO:0008006" key="6">
    <source>
        <dbReference type="Google" id="ProtNLM"/>
    </source>
</evidence>
<dbReference type="Pfam" id="PF13842">
    <property type="entry name" value="zf-Tnp_2"/>
    <property type="match status" value="1"/>
</dbReference>
<gene>
    <name evidence="4" type="ORF">ACAOBT_LOCUS10256</name>
</gene>
<protein>
    <recommendedName>
        <fullName evidence="6">PiggyBac transposable element-derived protein 4</fullName>
    </recommendedName>
</protein>